<evidence type="ECO:0000313" key="1">
    <source>
        <dbReference type="EMBL" id="GFE22410.1"/>
    </source>
</evidence>
<dbReference type="RefSeq" id="WP_159486434.1">
    <property type="nucleotide sequence ID" value="NZ_BLIP01000001.1"/>
</dbReference>
<reference evidence="2 4" key="2">
    <citation type="submission" date="2022-12" db="EMBL/GenBank/DDBJ databases">
        <authorList>
            <person name="Ruckert C."/>
            <person name="Busche T."/>
            <person name="Kalinowski J."/>
            <person name="Wittmann C."/>
        </authorList>
    </citation>
    <scope>NUCLEOTIDE SEQUENCE [LARGE SCALE GENOMIC DNA]</scope>
    <source>
        <strain evidence="2 4">DSM 40555</strain>
    </source>
</reference>
<name>A0A640TGQ5_STRNI</name>
<dbReference type="Proteomes" id="UP001210609">
    <property type="component" value="Chromosome"/>
</dbReference>
<proteinExistence type="predicted"/>
<dbReference type="Proteomes" id="UP000429552">
    <property type="component" value="Unassembled WGS sequence"/>
</dbReference>
<evidence type="ECO:0000313" key="2">
    <source>
        <dbReference type="EMBL" id="WAT96986.1"/>
    </source>
</evidence>
<dbReference type="AlphaFoldDB" id="A0A640TGQ5"/>
<evidence type="ECO:0000313" key="4">
    <source>
        <dbReference type="Proteomes" id="UP001210609"/>
    </source>
</evidence>
<accession>A0A640TGQ5</accession>
<dbReference type="EMBL" id="CP114202">
    <property type="protein sequence ID" value="WAT96986.1"/>
    <property type="molecule type" value="Genomic_DNA"/>
</dbReference>
<gene>
    <name evidence="1" type="ORF">Sliba_28630</name>
    <name evidence="2" type="ORF">STRLI_002867</name>
</gene>
<protein>
    <submittedName>
        <fullName evidence="1">Uncharacterized protein</fullName>
    </submittedName>
</protein>
<dbReference type="EMBL" id="BLIP01000001">
    <property type="protein sequence ID" value="GFE22410.1"/>
    <property type="molecule type" value="Genomic_DNA"/>
</dbReference>
<sequence>MAEQLSSQATTTLQALLAGPDPVSSALLAQIPHTRVVGRCGCGCVTVDRDVDRTAAAPAPSHDNPAVDAWYDAPHSAGVMVCTEGGYLSLLEIYSISDEPITAWPDPRFIER</sequence>
<organism evidence="1 3">
    <name type="scientific">Streptomyces nigrescens</name>
    <dbReference type="NCBI Taxonomy" id="1920"/>
    <lineage>
        <taxon>Bacteria</taxon>
        <taxon>Bacillati</taxon>
        <taxon>Actinomycetota</taxon>
        <taxon>Actinomycetes</taxon>
        <taxon>Kitasatosporales</taxon>
        <taxon>Streptomycetaceae</taxon>
        <taxon>Streptomyces</taxon>
    </lineage>
</organism>
<keyword evidence="4" id="KW-1185">Reference proteome</keyword>
<evidence type="ECO:0000313" key="3">
    <source>
        <dbReference type="Proteomes" id="UP000429552"/>
    </source>
</evidence>
<reference evidence="1 3" key="1">
    <citation type="submission" date="2019-12" db="EMBL/GenBank/DDBJ databases">
        <title>Whole genome shotgun sequence of Streptomyces libani subsp. libani NBRC 13452.</title>
        <authorList>
            <person name="Ichikawa N."/>
            <person name="Kimura A."/>
            <person name="Kitahashi Y."/>
            <person name="Komaki H."/>
            <person name="Tamura T."/>
        </authorList>
    </citation>
    <scope>NUCLEOTIDE SEQUENCE [LARGE SCALE GENOMIC DNA]</scope>
    <source>
        <strain evidence="1 3">NBRC 13452</strain>
    </source>
</reference>